<dbReference type="CDD" id="cd00885">
    <property type="entry name" value="cinA"/>
    <property type="match status" value="1"/>
</dbReference>
<dbReference type="Gene3D" id="3.40.980.10">
    <property type="entry name" value="MoaB/Mog-like domain"/>
    <property type="match status" value="1"/>
</dbReference>
<dbReference type="NCBIfam" id="TIGR00199">
    <property type="entry name" value="PncC_domain"/>
    <property type="match status" value="1"/>
</dbReference>
<evidence type="ECO:0000256" key="1">
    <source>
        <dbReference type="HAMAP-Rule" id="MF_00226"/>
    </source>
</evidence>
<dbReference type="InterPro" id="IPR050101">
    <property type="entry name" value="CinA"/>
</dbReference>
<dbReference type="InterPro" id="IPR036653">
    <property type="entry name" value="CinA-like_C"/>
</dbReference>
<gene>
    <name evidence="1" type="primary">cinA</name>
    <name evidence="3" type="ORF">U7230_06165</name>
</gene>
<dbReference type="Proteomes" id="UP001332192">
    <property type="component" value="Chromosome"/>
</dbReference>
<dbReference type="InterPro" id="IPR036425">
    <property type="entry name" value="MoaB/Mog-like_dom_sf"/>
</dbReference>
<organism evidence="3 4">
    <name type="scientific">Carboxydichorda subterranea</name>
    <dbReference type="NCBI Taxonomy" id="3109565"/>
    <lineage>
        <taxon>Bacteria</taxon>
        <taxon>Bacillati</taxon>
        <taxon>Bacillota</taxon>
        <taxon>Limnochordia</taxon>
        <taxon>Limnochordales</taxon>
        <taxon>Geochordaceae</taxon>
        <taxon>Carboxydichorda</taxon>
    </lineage>
</organism>
<comment type="similarity">
    <text evidence="1">Belongs to the CinA family.</text>
</comment>
<evidence type="ECO:0000259" key="2">
    <source>
        <dbReference type="SMART" id="SM00852"/>
    </source>
</evidence>
<dbReference type="RefSeq" id="WP_324717857.1">
    <property type="nucleotide sequence ID" value="NZ_CP141615.1"/>
</dbReference>
<sequence>MRAEIVTIGTELLLGQIVDTNAAYLARILSAVGYDAHFRQTVGDNYQRAVEAVSLALGRSDVVLVSGGLGPTEDDVTREVVAGAAGVPLELSAEALDQVEAYFRRLGREMLASQRRQALVPRGSRVIPNPVGTAPGFAWEGDGRAIVALPGVPAELEAMTRSWVVPYLQERARRAGQSGVILSRVLRVTGPGEAAVEQALQDLLHGRSNPTVATYAGTGEVHVRITARAPDEQAARALLAPVEREALRRLRDAVYGFDDQTLESVVVDLLRRASARLAVAESCTGGLVGDRLTNVPGVSECLVEDLVVYSNEAKMRHLGVDARILSEHGAVSEPCALAMARGVAARAAADLGLAITGIAGPGGGTPTKPVGLVYLAVAGRGDTRVERHVFGGDRIQVKRRSAQAALDLLRRFLLEAS</sequence>
<reference evidence="3 4" key="1">
    <citation type="journal article" date="2024" name="Front. Microbiol.">
        <title>Novel thermophilic genera Geochorda gen. nov. and Carboxydochorda gen. nov. from the deep terrestrial subsurface reveal the ecophysiological diversity in the class Limnochordia.</title>
        <authorList>
            <person name="Karnachuk O.V."/>
            <person name="Lukina A.P."/>
            <person name="Avakyan M.R."/>
            <person name="Kadnikov V.V."/>
            <person name="Begmatov S."/>
            <person name="Beletsky A.V."/>
            <person name="Vlasova K.G."/>
            <person name="Novikov A.A."/>
            <person name="Shcherbakova V.A."/>
            <person name="Mardanov A.V."/>
            <person name="Ravin N.V."/>
        </authorList>
    </citation>
    <scope>NUCLEOTIDE SEQUENCE [LARGE SCALE GENOMIC DNA]</scope>
    <source>
        <strain evidence="3 4">L945</strain>
    </source>
</reference>
<dbReference type="EMBL" id="CP141615">
    <property type="protein sequence ID" value="WRP18584.1"/>
    <property type="molecule type" value="Genomic_DNA"/>
</dbReference>
<dbReference type="PANTHER" id="PTHR13939:SF0">
    <property type="entry name" value="NMN AMIDOHYDROLASE-LIKE PROTEIN YFAY"/>
    <property type="match status" value="1"/>
</dbReference>
<dbReference type="SMART" id="SM00852">
    <property type="entry name" value="MoCF_biosynth"/>
    <property type="match status" value="1"/>
</dbReference>
<dbReference type="Pfam" id="PF00994">
    <property type="entry name" value="MoCF_biosynth"/>
    <property type="match status" value="1"/>
</dbReference>
<dbReference type="SUPFAM" id="SSF142433">
    <property type="entry name" value="CinA-like"/>
    <property type="match status" value="1"/>
</dbReference>
<feature type="domain" description="MoaB/Mog" evidence="2">
    <location>
        <begin position="4"/>
        <end position="171"/>
    </location>
</feature>
<dbReference type="InterPro" id="IPR001453">
    <property type="entry name" value="MoaB/Mog_dom"/>
</dbReference>
<keyword evidence="4" id="KW-1185">Reference proteome</keyword>
<dbReference type="NCBIfam" id="TIGR00177">
    <property type="entry name" value="molyb_syn"/>
    <property type="match status" value="1"/>
</dbReference>
<dbReference type="Pfam" id="PF02464">
    <property type="entry name" value="CinA"/>
    <property type="match status" value="1"/>
</dbReference>
<dbReference type="InterPro" id="IPR008136">
    <property type="entry name" value="CinA_C"/>
</dbReference>
<evidence type="ECO:0000313" key="3">
    <source>
        <dbReference type="EMBL" id="WRP18584.1"/>
    </source>
</evidence>
<dbReference type="SUPFAM" id="SSF53218">
    <property type="entry name" value="Molybdenum cofactor biosynthesis proteins"/>
    <property type="match status" value="1"/>
</dbReference>
<dbReference type="NCBIfam" id="TIGR00200">
    <property type="entry name" value="cinA_nterm"/>
    <property type="match status" value="1"/>
</dbReference>
<dbReference type="Pfam" id="PF18146">
    <property type="entry name" value="CinA_KH"/>
    <property type="match status" value="1"/>
</dbReference>
<dbReference type="Gene3D" id="3.30.70.2860">
    <property type="match status" value="1"/>
</dbReference>
<protein>
    <recommendedName>
        <fullName evidence="1">Putative competence-damage inducible protein</fullName>
    </recommendedName>
</protein>
<dbReference type="PIRSF" id="PIRSF006728">
    <property type="entry name" value="CinA"/>
    <property type="match status" value="1"/>
</dbReference>
<dbReference type="Gene3D" id="3.90.950.20">
    <property type="entry name" value="CinA-like"/>
    <property type="match status" value="1"/>
</dbReference>
<dbReference type="HAMAP" id="MF_00226_B">
    <property type="entry name" value="CinA_B"/>
    <property type="match status" value="1"/>
</dbReference>
<dbReference type="InterPro" id="IPR008135">
    <property type="entry name" value="Competence-induced_CinA"/>
</dbReference>
<dbReference type="PANTHER" id="PTHR13939">
    <property type="entry name" value="NICOTINAMIDE-NUCLEOTIDE AMIDOHYDROLASE PNCC"/>
    <property type="match status" value="1"/>
</dbReference>
<dbReference type="InterPro" id="IPR041424">
    <property type="entry name" value="CinA_KH"/>
</dbReference>
<dbReference type="NCBIfam" id="NF001813">
    <property type="entry name" value="PRK00549.1"/>
    <property type="match status" value="1"/>
</dbReference>
<evidence type="ECO:0000313" key="4">
    <source>
        <dbReference type="Proteomes" id="UP001332192"/>
    </source>
</evidence>
<proteinExistence type="inferred from homology"/>
<accession>A0ABZ1C0X0</accession>
<name>A0ABZ1C0X0_9FIRM</name>